<reference evidence="2" key="1">
    <citation type="journal article" date="2013" name="Philos. Trans. R. Soc. Lond., B, Biol. Sci.">
        <title>Functional endogenous viral elements in the genome of the parasitoid wasp Cotesia congregata: insights into the evolutionary dynamics of bracoviruses.</title>
        <authorList>
            <person name="Bezier A."/>
            <person name="Louis F."/>
            <person name="Jancek S."/>
            <person name="Periquet G."/>
            <person name="Theze J."/>
            <person name="Gyapay G."/>
            <person name="Musset K."/>
            <person name="Lesobre J."/>
            <person name="Lenoble P."/>
            <person name="Dupuy C."/>
            <person name="Gundersen-Rindal D."/>
            <person name="Herniou E.A.Drezen.J.M."/>
        </authorList>
    </citation>
    <scope>NUCLEOTIDE SEQUENCE</scope>
</reference>
<protein>
    <submittedName>
        <fullName evidence="1">Cc_bv6.4_29.9</fullName>
    </submittedName>
</protein>
<dbReference type="EMBL" id="HF586473">
    <property type="protein sequence ID" value="CCQ71178.1"/>
    <property type="molecule type" value="Genomic_DNA"/>
</dbReference>
<gene>
    <name evidence="2" type="primary">bv6-4</name>
    <name evidence="1" type="ORF">HICCMSTLAB_LOCUS6127</name>
</gene>
<sequence>METIPYQVLCWIPREWLSFPWDALQKVLKKEISECYSECGRAENSAICINGITARLQLHKISALDSFRQNSQIYWMKKELDVQTRPNLKDYFGFCIPCICCKKL</sequence>
<dbReference type="Proteomes" id="UP000786811">
    <property type="component" value="Unassembled WGS sequence"/>
</dbReference>
<reference evidence="1" key="2">
    <citation type="submission" date="2021-04" db="EMBL/GenBank/DDBJ databases">
        <authorList>
            <person name="Chebbi M.A.C M."/>
        </authorList>
    </citation>
    <scope>NUCLEOTIDE SEQUENCE</scope>
</reference>
<keyword evidence="3" id="KW-1185">Reference proteome</keyword>
<proteinExistence type="predicted"/>
<evidence type="ECO:0000313" key="2">
    <source>
        <dbReference type="EMBL" id="CCQ71178.1"/>
    </source>
</evidence>
<evidence type="ECO:0000313" key="3">
    <source>
        <dbReference type="Proteomes" id="UP000786811"/>
    </source>
</evidence>
<dbReference type="EMBL" id="CAJNRD030001120">
    <property type="protein sequence ID" value="CAG5092414.1"/>
    <property type="molecule type" value="Genomic_DNA"/>
</dbReference>
<accession>S6CWH8</accession>
<evidence type="ECO:0000313" key="1">
    <source>
        <dbReference type="EMBL" id="CAG5092414.1"/>
    </source>
</evidence>
<organism evidence="2">
    <name type="scientific">Cotesia congregata</name>
    <name type="common">Parasitoid wasp</name>
    <name type="synonym">Apanteles congregatus</name>
    <dbReference type="NCBI Taxonomy" id="51543"/>
    <lineage>
        <taxon>Eukaryota</taxon>
        <taxon>Metazoa</taxon>
        <taxon>Ecdysozoa</taxon>
        <taxon>Arthropoda</taxon>
        <taxon>Hexapoda</taxon>
        <taxon>Insecta</taxon>
        <taxon>Pterygota</taxon>
        <taxon>Neoptera</taxon>
        <taxon>Endopterygota</taxon>
        <taxon>Hymenoptera</taxon>
        <taxon>Apocrita</taxon>
        <taxon>Ichneumonoidea</taxon>
        <taxon>Braconidae</taxon>
        <taxon>Microgastrinae</taxon>
        <taxon>Cotesia</taxon>
    </lineage>
</organism>
<name>S6CWH8_COTCN</name>
<dbReference type="AlphaFoldDB" id="S6CWH8"/>